<dbReference type="InterPro" id="IPR002571">
    <property type="entry name" value="HrcA"/>
</dbReference>
<dbReference type="GO" id="GO:0045892">
    <property type="term" value="P:negative regulation of DNA-templated transcription"/>
    <property type="evidence" value="ECO:0007669"/>
    <property type="project" value="TreeGrafter"/>
</dbReference>
<dbReference type="NCBIfam" id="TIGR00331">
    <property type="entry name" value="hrcA"/>
    <property type="match status" value="1"/>
</dbReference>
<dbReference type="Gene3D" id="3.30.390.60">
    <property type="entry name" value="Heat-inducible transcription repressor hrca homolog, domain 3"/>
    <property type="match status" value="1"/>
</dbReference>
<evidence type="ECO:0000256" key="2">
    <source>
        <dbReference type="ARBA" id="ARBA00023015"/>
    </source>
</evidence>
<dbReference type="InterPro" id="IPR029016">
    <property type="entry name" value="GAF-like_dom_sf"/>
</dbReference>
<evidence type="ECO:0000256" key="3">
    <source>
        <dbReference type="ARBA" id="ARBA00023016"/>
    </source>
</evidence>
<evidence type="ECO:0000259" key="5">
    <source>
        <dbReference type="Pfam" id="PF01628"/>
    </source>
</evidence>
<dbReference type="Gene3D" id="3.30.450.40">
    <property type="match status" value="1"/>
</dbReference>
<evidence type="ECO:0000256" key="4">
    <source>
        <dbReference type="ARBA" id="ARBA00023163"/>
    </source>
</evidence>
<dbReference type="PIRSF" id="PIRSF005485">
    <property type="entry name" value="HrcA"/>
    <property type="match status" value="1"/>
</dbReference>
<keyword evidence="3" id="KW-0346">Stress response</keyword>
<dbReference type="InterPro" id="IPR036390">
    <property type="entry name" value="WH_DNA-bd_sf"/>
</dbReference>
<dbReference type="SUPFAM" id="SSF55781">
    <property type="entry name" value="GAF domain-like"/>
    <property type="match status" value="1"/>
</dbReference>
<proteinExistence type="inferred from homology"/>
<evidence type="ECO:0000313" key="6">
    <source>
        <dbReference type="EMBL" id="SVA71390.1"/>
    </source>
</evidence>
<dbReference type="AlphaFoldDB" id="A0A381Y3F1"/>
<evidence type="ECO:0000256" key="1">
    <source>
        <dbReference type="ARBA" id="ARBA00022491"/>
    </source>
</evidence>
<sequence>MKMQNKQKLNDRESAILLAVVESYIDKCIPVSSQLIKNSYNYKISSATIRNTIALLEEKGYLTQLHTSGGRIPTDIGYRYYVNNSNLSEKLDKELSTSIEYELQTINNNVDELLNATAIMLSKVSKMFGVITISGYQNSILTDIELLSIQDNRVMVVLAMDTGYIKSIVLNLKVDVNSQLIYKIVSALKESLVGCTLQEIQTTIIGRLSDAEMYEHELVQILINDRFNFFSIDNNSNVYTSPSNVLLKYPEFQNISQYQKILPALEKAYLAHYFNENFSNEVDETLIGSENRDNILRDCSIVTSSFNQGIVKGRIGVIGPKRIPYLTIQNILNKFAEIINNAI</sequence>
<dbReference type="EMBL" id="UINC01017273">
    <property type="protein sequence ID" value="SVA71390.1"/>
    <property type="molecule type" value="Genomic_DNA"/>
</dbReference>
<keyword evidence="2" id="KW-0805">Transcription regulation</keyword>
<dbReference type="InterPro" id="IPR036388">
    <property type="entry name" value="WH-like_DNA-bd_sf"/>
</dbReference>
<name>A0A381Y3F1_9ZZZZ</name>
<dbReference type="HAMAP" id="MF_00081">
    <property type="entry name" value="HrcA"/>
    <property type="match status" value="1"/>
</dbReference>
<reference evidence="6" key="1">
    <citation type="submission" date="2018-05" db="EMBL/GenBank/DDBJ databases">
        <authorList>
            <person name="Lanie J.A."/>
            <person name="Ng W.-L."/>
            <person name="Kazmierczak K.M."/>
            <person name="Andrzejewski T.M."/>
            <person name="Davidsen T.M."/>
            <person name="Wayne K.J."/>
            <person name="Tettelin H."/>
            <person name="Glass J.I."/>
            <person name="Rusch D."/>
            <person name="Podicherti R."/>
            <person name="Tsui H.-C.T."/>
            <person name="Winkler M.E."/>
        </authorList>
    </citation>
    <scope>NUCLEOTIDE SEQUENCE</scope>
</reference>
<dbReference type="InterPro" id="IPR021153">
    <property type="entry name" value="HrcA_C"/>
</dbReference>
<dbReference type="PANTHER" id="PTHR34824:SF1">
    <property type="entry name" value="HEAT-INDUCIBLE TRANSCRIPTION REPRESSOR HRCA"/>
    <property type="match status" value="1"/>
</dbReference>
<accession>A0A381Y3F1</accession>
<keyword evidence="4" id="KW-0804">Transcription</keyword>
<feature type="domain" description="Heat-inducible transcription repressor HrcA C-terminal" evidence="5">
    <location>
        <begin position="111"/>
        <end position="325"/>
    </location>
</feature>
<dbReference type="Pfam" id="PF01628">
    <property type="entry name" value="HrcA"/>
    <property type="match status" value="1"/>
</dbReference>
<dbReference type="InterPro" id="IPR023120">
    <property type="entry name" value="WHTH_transcript_rep_HrcA_IDD"/>
</dbReference>
<dbReference type="PANTHER" id="PTHR34824">
    <property type="entry name" value="HEAT-INDUCIBLE TRANSCRIPTION REPRESSOR HRCA"/>
    <property type="match status" value="1"/>
</dbReference>
<keyword evidence="1" id="KW-0678">Repressor</keyword>
<gene>
    <name evidence="6" type="ORF">METZ01_LOCUS124244</name>
</gene>
<organism evidence="6">
    <name type="scientific">marine metagenome</name>
    <dbReference type="NCBI Taxonomy" id="408172"/>
    <lineage>
        <taxon>unclassified sequences</taxon>
        <taxon>metagenomes</taxon>
        <taxon>ecological metagenomes</taxon>
    </lineage>
</organism>
<dbReference type="SUPFAM" id="SSF46785">
    <property type="entry name" value="Winged helix' DNA-binding domain"/>
    <property type="match status" value="1"/>
</dbReference>
<dbReference type="GO" id="GO:0003677">
    <property type="term" value="F:DNA binding"/>
    <property type="evidence" value="ECO:0007669"/>
    <property type="project" value="InterPro"/>
</dbReference>
<protein>
    <recommendedName>
        <fullName evidence="5">Heat-inducible transcription repressor HrcA C-terminal domain-containing protein</fullName>
    </recommendedName>
</protein>
<dbReference type="Gene3D" id="1.10.10.10">
    <property type="entry name" value="Winged helix-like DNA-binding domain superfamily/Winged helix DNA-binding domain"/>
    <property type="match status" value="1"/>
</dbReference>